<proteinExistence type="predicted"/>
<dbReference type="AlphaFoldDB" id="A0A1G7K5G4"/>
<dbReference type="SUPFAM" id="SSF53335">
    <property type="entry name" value="S-adenosyl-L-methionine-dependent methyltransferases"/>
    <property type="match status" value="1"/>
</dbReference>
<dbReference type="Gene3D" id="3.40.50.150">
    <property type="entry name" value="Vaccinia Virus protein VP39"/>
    <property type="match status" value="1"/>
</dbReference>
<evidence type="ECO:0000313" key="2">
    <source>
        <dbReference type="Proteomes" id="UP000183812"/>
    </source>
</evidence>
<dbReference type="InterPro" id="IPR029063">
    <property type="entry name" value="SAM-dependent_MTases_sf"/>
</dbReference>
<reference evidence="1 2" key="1">
    <citation type="submission" date="2016-10" db="EMBL/GenBank/DDBJ databases">
        <authorList>
            <person name="de Groot N.N."/>
        </authorList>
    </citation>
    <scope>NUCLEOTIDE SEQUENCE [LARGE SCALE GENOMIC DNA]</scope>
    <source>
        <strain evidence="2">DSM 938 / 37b4</strain>
    </source>
</reference>
<dbReference type="Proteomes" id="UP000183812">
    <property type="component" value="Unassembled WGS sequence"/>
</dbReference>
<keyword evidence="1" id="KW-0808">Transferase</keyword>
<name>A0A1G7K5G4_RHOCA</name>
<dbReference type="CDD" id="cd02440">
    <property type="entry name" value="AdoMet_MTases"/>
    <property type="match status" value="1"/>
</dbReference>
<dbReference type="GO" id="GO:0008168">
    <property type="term" value="F:methyltransferase activity"/>
    <property type="evidence" value="ECO:0007669"/>
    <property type="project" value="UniProtKB-KW"/>
</dbReference>
<dbReference type="RefSeq" id="WP_074554036.1">
    <property type="nucleotide sequence ID" value="NZ_CP119563.1"/>
</dbReference>
<dbReference type="GO" id="GO:0032259">
    <property type="term" value="P:methylation"/>
    <property type="evidence" value="ECO:0007669"/>
    <property type="project" value="UniProtKB-KW"/>
</dbReference>
<dbReference type="EMBL" id="FNAY01000009">
    <property type="protein sequence ID" value="SDF32372.1"/>
    <property type="molecule type" value="Genomic_DNA"/>
</dbReference>
<organism evidence="1 2">
    <name type="scientific">Rhodobacter capsulatus</name>
    <name type="common">Rhodopseudomonas capsulata</name>
    <dbReference type="NCBI Taxonomy" id="1061"/>
    <lineage>
        <taxon>Bacteria</taxon>
        <taxon>Pseudomonadati</taxon>
        <taxon>Pseudomonadota</taxon>
        <taxon>Alphaproteobacteria</taxon>
        <taxon>Rhodobacterales</taxon>
        <taxon>Rhodobacter group</taxon>
        <taxon>Rhodobacter</taxon>
    </lineage>
</organism>
<protein>
    <submittedName>
        <fullName evidence="1">Methyltransferase domain-containing protein</fullName>
    </submittedName>
</protein>
<dbReference type="Pfam" id="PF13489">
    <property type="entry name" value="Methyltransf_23"/>
    <property type="match status" value="1"/>
</dbReference>
<accession>A0A1G7K5G4</accession>
<keyword evidence="1" id="KW-0489">Methyltransferase</keyword>
<dbReference type="PANTHER" id="PTHR43861:SF1">
    <property type="entry name" value="TRANS-ACONITATE 2-METHYLTRANSFERASE"/>
    <property type="match status" value="1"/>
</dbReference>
<sequence>MSADQIGFWDRVAERYAARPVRDVAAYEEMLAEVAARLRPGDKVLEIGCGTGTTALRLGPQVGLWLATDLSPEMHRIACARPGCAQVQFRQTAAEARQAEAPFDVICAFHILHLVPDAEATLAALFEQLKPGGLFFSKTWCLADLPFWMKALLPLLRLRGWMPPARALRAAELRAMILAAGFAIEEERTFGKGKHSRYIVARKPG</sequence>
<evidence type="ECO:0000313" key="1">
    <source>
        <dbReference type="EMBL" id="SDF32372.1"/>
    </source>
</evidence>
<gene>
    <name evidence="1" type="ORF">SAMN04244550_02061</name>
</gene>
<dbReference type="PANTHER" id="PTHR43861">
    <property type="entry name" value="TRANS-ACONITATE 2-METHYLTRANSFERASE-RELATED"/>
    <property type="match status" value="1"/>
</dbReference>
<dbReference type="OrthoDB" id="5642573at2"/>